<proteinExistence type="inferred from homology"/>
<dbReference type="GO" id="GO:0008757">
    <property type="term" value="F:S-adenosylmethionine-dependent methyltransferase activity"/>
    <property type="evidence" value="ECO:0007669"/>
    <property type="project" value="InterPro"/>
</dbReference>
<keyword evidence="2 6" id="KW-0489">Methyltransferase</keyword>
<dbReference type="CDD" id="cd02440">
    <property type="entry name" value="AdoMet_MTases"/>
    <property type="match status" value="1"/>
</dbReference>
<gene>
    <name evidence="6" type="ORF">FQ377_11070</name>
</gene>
<comment type="caution">
    <text evidence="6">The sequence shown here is derived from an EMBL/GenBank/DDBJ whole genome shotgun (WGS) entry which is preliminary data.</text>
</comment>
<dbReference type="AlphaFoldDB" id="A0A5D0XQ80"/>
<dbReference type="OrthoDB" id="9795085at2"/>
<dbReference type="RefSeq" id="WP_148601326.1">
    <property type="nucleotide sequence ID" value="NZ_VSLD01000005.1"/>
</dbReference>
<evidence type="ECO:0000256" key="2">
    <source>
        <dbReference type="ARBA" id="ARBA00022603"/>
    </source>
</evidence>
<evidence type="ECO:0000256" key="1">
    <source>
        <dbReference type="ARBA" id="ARBA00008361"/>
    </source>
</evidence>
<reference evidence="6 7" key="1">
    <citation type="submission" date="2019-08" db="EMBL/GenBank/DDBJ databases">
        <title>Genone of Arthrobacter echini P9.</title>
        <authorList>
            <person name="Bowman J.P."/>
        </authorList>
    </citation>
    <scope>NUCLEOTIDE SEQUENCE [LARGE SCALE GENOMIC DNA]</scope>
    <source>
        <strain evidence="6 7">P9</strain>
    </source>
</reference>
<sequence length="219" mass="23721">MSRNGLQKRYERNNLNVGDGAPPDEERVMKPVEGAATFQKSGKDYDAFMGRYSNPLAIAFADWAGVESGWSAIDVGCGPGALTRVLAERLGATAVTACDPSAPFVAECRTRNQGVEVDRCSAEELPYQDDSKDVLLPQLVLHFVTDPRARMTSRRPCARPSSRRSGHPPEGSSSWPWLVLGAGSLPTPETASPRTTGHLRQLCEPSRVTPADQDERLAA</sequence>
<dbReference type="Gene3D" id="3.40.50.150">
    <property type="entry name" value="Vaccinia Virus protein VP39"/>
    <property type="match status" value="1"/>
</dbReference>
<dbReference type="EMBL" id="VSLD01000005">
    <property type="protein sequence ID" value="TYC98429.1"/>
    <property type="molecule type" value="Genomic_DNA"/>
</dbReference>
<feature type="region of interest" description="Disordered" evidence="4">
    <location>
        <begin position="1"/>
        <end position="27"/>
    </location>
</feature>
<dbReference type="Pfam" id="PF08241">
    <property type="entry name" value="Methyltransf_11"/>
    <property type="match status" value="1"/>
</dbReference>
<protein>
    <submittedName>
        <fullName evidence="6">Class I SAM-dependent methyltransferase</fullName>
    </submittedName>
</protein>
<feature type="domain" description="Methyltransferase type 11" evidence="5">
    <location>
        <begin position="73"/>
        <end position="150"/>
    </location>
</feature>
<accession>A0A5D0XQ80</accession>
<dbReference type="GO" id="GO:0032259">
    <property type="term" value="P:methylation"/>
    <property type="evidence" value="ECO:0007669"/>
    <property type="project" value="UniProtKB-KW"/>
</dbReference>
<evidence type="ECO:0000256" key="4">
    <source>
        <dbReference type="SAM" id="MobiDB-lite"/>
    </source>
</evidence>
<dbReference type="PANTHER" id="PTHR44942">
    <property type="entry name" value="METHYLTRANSF_11 DOMAIN-CONTAINING PROTEIN"/>
    <property type="match status" value="1"/>
</dbReference>
<keyword evidence="7" id="KW-1185">Reference proteome</keyword>
<evidence type="ECO:0000256" key="3">
    <source>
        <dbReference type="ARBA" id="ARBA00022679"/>
    </source>
</evidence>
<keyword evidence="3 6" id="KW-0808">Transferase</keyword>
<organism evidence="6 7">
    <name type="scientific">Arthrobacter echini</name>
    <dbReference type="NCBI Taxonomy" id="1529066"/>
    <lineage>
        <taxon>Bacteria</taxon>
        <taxon>Bacillati</taxon>
        <taxon>Actinomycetota</taxon>
        <taxon>Actinomycetes</taxon>
        <taxon>Micrococcales</taxon>
        <taxon>Micrococcaceae</taxon>
        <taxon>Arthrobacter</taxon>
    </lineage>
</organism>
<dbReference type="PANTHER" id="PTHR44942:SF4">
    <property type="entry name" value="METHYLTRANSFERASE TYPE 11 DOMAIN-CONTAINING PROTEIN"/>
    <property type="match status" value="1"/>
</dbReference>
<comment type="similarity">
    <text evidence="1">Belongs to the methyltransferase superfamily.</text>
</comment>
<dbReference type="InterPro" id="IPR051052">
    <property type="entry name" value="Diverse_substrate_MTase"/>
</dbReference>
<feature type="compositionally biased region" description="Basic residues" evidence="4">
    <location>
        <begin position="151"/>
        <end position="166"/>
    </location>
</feature>
<dbReference type="SUPFAM" id="SSF53335">
    <property type="entry name" value="S-adenosyl-L-methionine-dependent methyltransferases"/>
    <property type="match status" value="1"/>
</dbReference>
<evidence type="ECO:0000313" key="7">
    <source>
        <dbReference type="Proteomes" id="UP000323410"/>
    </source>
</evidence>
<dbReference type="Proteomes" id="UP000323410">
    <property type="component" value="Unassembled WGS sequence"/>
</dbReference>
<dbReference type="InterPro" id="IPR013216">
    <property type="entry name" value="Methyltransf_11"/>
</dbReference>
<dbReference type="InterPro" id="IPR029063">
    <property type="entry name" value="SAM-dependent_MTases_sf"/>
</dbReference>
<evidence type="ECO:0000259" key="5">
    <source>
        <dbReference type="Pfam" id="PF08241"/>
    </source>
</evidence>
<evidence type="ECO:0000313" key="6">
    <source>
        <dbReference type="EMBL" id="TYC98429.1"/>
    </source>
</evidence>
<feature type="region of interest" description="Disordered" evidence="4">
    <location>
        <begin position="151"/>
        <end position="219"/>
    </location>
</feature>
<name>A0A5D0XQ80_9MICC</name>